<evidence type="ECO:0000259" key="1">
    <source>
        <dbReference type="PROSITE" id="PS50404"/>
    </source>
</evidence>
<accession>A0AAE6BTP0</accession>
<dbReference type="AlphaFoldDB" id="A0AAE6BTP0"/>
<evidence type="ECO:0000313" key="2">
    <source>
        <dbReference type="EMBL" id="QCM03389.1"/>
    </source>
</evidence>
<dbReference type="Proteomes" id="UP000298646">
    <property type="component" value="Chromosome linear"/>
</dbReference>
<dbReference type="InterPro" id="IPR036249">
    <property type="entry name" value="Thioredoxin-like_sf"/>
</dbReference>
<evidence type="ECO:0000313" key="3">
    <source>
        <dbReference type="Proteomes" id="UP000298646"/>
    </source>
</evidence>
<reference evidence="2 3" key="1">
    <citation type="submission" date="2019-04" db="EMBL/GenBank/DDBJ databases">
        <title>Complete genome sequence of Agrobacterium tumefaciens CFBP6624.</title>
        <authorList>
            <person name="Haryono M."/>
            <person name="Lin Y.-C."/>
            <person name="Lai E.-M."/>
            <person name="Kuo C.-H."/>
        </authorList>
    </citation>
    <scope>NUCLEOTIDE SEQUENCE [LARGE SCALE GENOMIC DNA]</scope>
    <source>
        <strain evidence="2 3">CFBP6624</strain>
    </source>
</reference>
<gene>
    <name evidence="2" type="ORF">CFBP6624_24400</name>
</gene>
<dbReference type="EMBL" id="CP039908">
    <property type="protein sequence ID" value="QCM03389.1"/>
    <property type="molecule type" value="Genomic_DNA"/>
</dbReference>
<proteinExistence type="predicted"/>
<sequence>MSKREVGRCCACANELGLDVEFIKVDQNDRTTDQGKNFYNINPHGYIPALELEDGNLQREGPVIVQYLADRRPEAGLAPANGTFARYRLQEMLSFLSTEIHKGFIPLLYARQAGDYIETARPKLARRFKNPFFRRAWN</sequence>
<dbReference type="Gene3D" id="3.40.30.10">
    <property type="entry name" value="Glutaredoxin"/>
    <property type="match status" value="1"/>
</dbReference>
<dbReference type="Gene3D" id="1.20.1050.10">
    <property type="match status" value="1"/>
</dbReference>
<name>A0AAE6BTP0_AGRTU</name>
<protein>
    <recommendedName>
        <fullName evidence="1">GST N-terminal domain-containing protein</fullName>
    </recommendedName>
</protein>
<dbReference type="RefSeq" id="WP_137088035.1">
    <property type="nucleotide sequence ID" value="NZ_CP039908.1"/>
</dbReference>
<dbReference type="CDD" id="cd03057">
    <property type="entry name" value="GST_N_Beta"/>
    <property type="match status" value="1"/>
</dbReference>
<dbReference type="InterPro" id="IPR004045">
    <property type="entry name" value="Glutathione_S-Trfase_N"/>
</dbReference>
<dbReference type="Pfam" id="PF13417">
    <property type="entry name" value="GST_N_3"/>
    <property type="match status" value="1"/>
</dbReference>
<dbReference type="PROSITE" id="PS50404">
    <property type="entry name" value="GST_NTER"/>
    <property type="match status" value="1"/>
</dbReference>
<dbReference type="SUPFAM" id="SSF52833">
    <property type="entry name" value="Thioredoxin-like"/>
    <property type="match status" value="1"/>
</dbReference>
<feature type="domain" description="GST N-terminal" evidence="1">
    <location>
        <begin position="1"/>
        <end position="76"/>
    </location>
</feature>
<organism evidence="2 3">
    <name type="scientific">Agrobacterium tumefaciens</name>
    <dbReference type="NCBI Taxonomy" id="358"/>
    <lineage>
        <taxon>Bacteria</taxon>
        <taxon>Pseudomonadati</taxon>
        <taxon>Pseudomonadota</taxon>
        <taxon>Alphaproteobacteria</taxon>
        <taxon>Hyphomicrobiales</taxon>
        <taxon>Rhizobiaceae</taxon>
        <taxon>Rhizobium/Agrobacterium group</taxon>
        <taxon>Agrobacterium</taxon>
        <taxon>Agrobacterium tumefaciens complex</taxon>
    </lineage>
</organism>